<dbReference type="AlphaFoldDB" id="A0A133PKB0"/>
<reference evidence="1 2" key="1">
    <citation type="submission" date="2016-01" db="EMBL/GenBank/DDBJ databases">
        <authorList>
            <person name="Oliw E.H."/>
        </authorList>
    </citation>
    <scope>NUCLEOTIDE SEQUENCE [LARGE SCALE GENOMIC DNA]</scope>
    <source>
        <strain evidence="1 2">CMW7756A</strain>
    </source>
</reference>
<protein>
    <submittedName>
        <fullName evidence="1">Uncharacterized protein</fullName>
    </submittedName>
</protein>
<dbReference type="EMBL" id="LRQE01000038">
    <property type="protein sequence ID" value="KXA29008.1"/>
    <property type="molecule type" value="Genomic_DNA"/>
</dbReference>
<organism evidence="1">
    <name type="scientific">Peptoniphilus harei</name>
    <dbReference type="NCBI Taxonomy" id="54005"/>
    <lineage>
        <taxon>Bacteria</taxon>
        <taxon>Bacillati</taxon>
        <taxon>Bacillota</taxon>
        <taxon>Tissierellia</taxon>
        <taxon>Tissierellales</taxon>
        <taxon>Peptoniphilaceae</taxon>
        <taxon>Peptoniphilus</taxon>
    </lineage>
</organism>
<name>A0A133PKB0_9FIRM</name>
<dbReference type="Proteomes" id="UP000070174">
    <property type="component" value="Unassembled WGS sequence"/>
</dbReference>
<sequence>MKKFLFGILFLILLGGGFFIYQFGSDYGLNFGGKKLEAKTYGEIKEDFEKDSKNIYIEDAYLLAKNEDDEKYYRALYEAYKKEDKDLGLQYLYNEFVMNNNKKVYPILKEEAKSDVTFTATETGYLGAARNALKDKDNFDGYIFVPKFYDSKTKDECIYTFNSSNFPEESQDYLDEGSDYPEIDIHYIDKDRVERIGGSPSGYQVGRENVYFKNFDGKTVLALSMTDNGYTAATEGFIPVIEQVYIYKDYSMVSILVIQGGSGTQYRSWGIGSYNPSGFVDDIRYYKGGEIISKEEFEKNVVPINKLINLSKKESKSWIKVSTNNMDGAIDSLDKKIRSNLILYTYNISLSQDVDLPYLRPYLKHIYTNQVDDFIMRNEDNNGNDLGKDFEAFITDLDQDGYPEIIMNYGFNFYGFNMREYHTKIIAYDPEKKSTYSLGDFISYGFEYGGYDFCSGGVYRKDGKNYLAIASESGGANNIEHFLALYEKEGTNLNYIDSTIKMYDAYEEPIIFYPTKKTINKMGDYYSWLAKEDNASNFTWPIPNENSKEKFDSYAKEILNDDFAKSYIDQDYEGSVDYSETLVKGISITDIDEIKDILLANKMLSIPSYKRLAIGEKYYPKEVILIEDGKTYVDMSVLKDIKGLKVNKDEANILEKDKNKYIDLQDLIKLDLVTSENQDLVRLKEKL</sequence>
<proteinExistence type="predicted"/>
<dbReference type="RefSeq" id="WP_060800498.1">
    <property type="nucleotide sequence ID" value="NZ_KQ957105.1"/>
</dbReference>
<gene>
    <name evidence="1" type="ORF">HMPREF3229_01480</name>
</gene>
<evidence type="ECO:0000313" key="1">
    <source>
        <dbReference type="EMBL" id="KXA29008.1"/>
    </source>
</evidence>
<accession>A0A133PKB0</accession>
<dbReference type="PATRIC" id="fig|54005.3.peg.1445"/>
<comment type="caution">
    <text evidence="1">The sequence shown here is derived from an EMBL/GenBank/DDBJ whole genome shotgun (WGS) entry which is preliminary data.</text>
</comment>
<evidence type="ECO:0000313" key="2">
    <source>
        <dbReference type="Proteomes" id="UP000070174"/>
    </source>
</evidence>